<feature type="region of interest" description="Disordered" evidence="1">
    <location>
        <begin position="594"/>
        <end position="616"/>
    </location>
</feature>
<feature type="region of interest" description="Disordered" evidence="1">
    <location>
        <begin position="158"/>
        <end position="208"/>
    </location>
</feature>
<evidence type="ECO:0000313" key="2">
    <source>
        <dbReference type="EMBL" id="TEY33286.1"/>
    </source>
</evidence>
<feature type="region of interest" description="Disordered" evidence="1">
    <location>
        <begin position="764"/>
        <end position="942"/>
    </location>
</feature>
<feature type="compositionally biased region" description="Low complexity" evidence="1">
    <location>
        <begin position="673"/>
        <end position="683"/>
    </location>
</feature>
<feature type="region of interest" description="Disordered" evidence="1">
    <location>
        <begin position="97"/>
        <end position="139"/>
    </location>
</feature>
<feature type="compositionally biased region" description="Basic and acidic residues" evidence="1">
    <location>
        <begin position="167"/>
        <end position="176"/>
    </location>
</feature>
<feature type="compositionally biased region" description="Polar residues" evidence="1">
    <location>
        <begin position="1"/>
        <end position="10"/>
    </location>
</feature>
<feature type="region of interest" description="Disordered" evidence="1">
    <location>
        <begin position="700"/>
        <end position="745"/>
    </location>
</feature>
<feature type="region of interest" description="Disordered" evidence="1">
    <location>
        <begin position="651"/>
        <end position="684"/>
    </location>
</feature>
<organism evidence="2 3">
    <name type="scientific">Botryotinia calthae</name>
    <dbReference type="NCBI Taxonomy" id="38488"/>
    <lineage>
        <taxon>Eukaryota</taxon>
        <taxon>Fungi</taxon>
        <taxon>Dikarya</taxon>
        <taxon>Ascomycota</taxon>
        <taxon>Pezizomycotina</taxon>
        <taxon>Leotiomycetes</taxon>
        <taxon>Helotiales</taxon>
        <taxon>Sclerotiniaceae</taxon>
        <taxon>Botryotinia</taxon>
    </lineage>
</organism>
<feature type="region of interest" description="Disordered" evidence="1">
    <location>
        <begin position="284"/>
        <end position="448"/>
    </location>
</feature>
<accession>A0A4Y8CH91</accession>
<proteinExistence type="predicted"/>
<feature type="region of interest" description="Disordered" evidence="1">
    <location>
        <begin position="1"/>
        <end position="43"/>
    </location>
</feature>
<dbReference type="OrthoDB" id="3552116at2759"/>
<feature type="compositionally biased region" description="Polar residues" evidence="1">
    <location>
        <begin position="97"/>
        <end position="114"/>
    </location>
</feature>
<dbReference type="Proteomes" id="UP000297299">
    <property type="component" value="Unassembled WGS sequence"/>
</dbReference>
<feature type="compositionally biased region" description="Basic and acidic residues" evidence="1">
    <location>
        <begin position="25"/>
        <end position="41"/>
    </location>
</feature>
<feature type="compositionally biased region" description="Polar residues" evidence="1">
    <location>
        <begin position="800"/>
        <end position="813"/>
    </location>
</feature>
<name>A0A4Y8CH91_9HELO</name>
<dbReference type="EMBL" id="PHWZ01000682">
    <property type="protein sequence ID" value="TEY33286.1"/>
    <property type="molecule type" value="Genomic_DNA"/>
</dbReference>
<feature type="compositionally biased region" description="Acidic residues" evidence="1">
    <location>
        <begin position="389"/>
        <end position="419"/>
    </location>
</feature>
<evidence type="ECO:0000313" key="3">
    <source>
        <dbReference type="Proteomes" id="UP000297299"/>
    </source>
</evidence>
<reference evidence="2 3" key="1">
    <citation type="submission" date="2017-11" db="EMBL/GenBank/DDBJ databases">
        <title>Comparative genomics of Botrytis spp.</title>
        <authorList>
            <person name="Valero-Jimenez C.A."/>
            <person name="Tapia P."/>
            <person name="Veloso J."/>
            <person name="Silva-Moreno E."/>
            <person name="Staats M."/>
            <person name="Valdes J.H."/>
            <person name="Van Kan J.A.L."/>
        </authorList>
    </citation>
    <scope>NUCLEOTIDE SEQUENCE [LARGE SCALE GENOMIC DNA]</scope>
    <source>
        <strain evidence="2 3">MUCL2830</strain>
    </source>
</reference>
<feature type="compositionally biased region" description="Basic and acidic residues" evidence="1">
    <location>
        <begin position="907"/>
        <end position="918"/>
    </location>
</feature>
<gene>
    <name evidence="2" type="ORF">BOTCAL_0686g00030</name>
</gene>
<feature type="compositionally biased region" description="Polar residues" evidence="1">
    <location>
        <begin position="424"/>
        <end position="441"/>
    </location>
</feature>
<keyword evidence="3" id="KW-1185">Reference proteome</keyword>
<feature type="compositionally biased region" description="Acidic residues" evidence="1">
    <location>
        <begin position="821"/>
        <end position="830"/>
    </location>
</feature>
<protein>
    <submittedName>
        <fullName evidence="2">Uncharacterized protein</fullName>
    </submittedName>
</protein>
<evidence type="ECO:0000256" key="1">
    <source>
        <dbReference type="SAM" id="MobiDB-lite"/>
    </source>
</evidence>
<feature type="compositionally biased region" description="Acidic residues" evidence="1">
    <location>
        <begin position="351"/>
        <end position="360"/>
    </location>
</feature>
<feature type="compositionally biased region" description="Basic and acidic residues" evidence="1">
    <location>
        <begin position="185"/>
        <end position="202"/>
    </location>
</feature>
<feature type="compositionally biased region" description="Polar residues" evidence="1">
    <location>
        <begin position="764"/>
        <end position="783"/>
    </location>
</feature>
<dbReference type="AlphaFoldDB" id="A0A4Y8CH91"/>
<comment type="caution">
    <text evidence="2">The sequence shown here is derived from an EMBL/GenBank/DDBJ whole genome shotgun (WGS) entry which is preliminary data.</text>
</comment>
<sequence length="942" mass="104433">MPSPHTSRSNGDNDKSSNRKRASIRNRDASRVNKPSARDTRASGQMVLFPKNLIEVKLLYTQANNCHFQIPEPRNSTSNTILVTLARPSRLSEDTLSEISQDDSVISESSTRVSNPRVVTRQPIAPPDNSNDEYYDESQLTRVTEDSPVGQQIRKRNWDLNGTHTLTPREQREYKSSKANRARTLRQEEISRRRTAIRRPELEPIQNNLDILQAREQRTAHDSRHPRPKTTAPQPLSAAVMASLAAEKAKFEEEELAAKRQYMNEHNGGGWDVEDYEEVGLRGGYSGKGAVTPTSSSVLSSQSRTDDESTASDDFPVEAAVPTMTPASRSVEAVPSRLASQPPLEHGDAPTDFDDSDMSDAVESVTPPSHRPALTVERLGGSKGKAVAMDEDEDEESCEESSEVATEDPAEDPTSDDDIADHYQVSTHTNGQSNFASSSNGPIEKEARKMPPGHIAIGEETHSRDQILVGTPQPEALTITIRTEKRDEHDVVIARAIITHKYTKGISWTDAKDVKCLNKWRSQILVRAFKAKHERRWKYTLSEMNVLCHFLEIQLAAPGVGGLMANVDWAWITTEYNDHFRGKIQSAGELYASASHTGDDGKKTSAAGQPMKDDRDAPFRSEIALKNQIYHFRDQRAVDLVRRSRDAKWYDGLQEPAGDKPKEDAENVAPTLPSGGSSPISKGPLRKLIFTLGNGSKVTLENKKRTNTELQTDEEMGPPNKKTKTNGPSHLRGGGGNIWEGSESNFDYSDDAAPLTHYRDSQLRSDSLFRQGSPAQTAEAFSNAQRALGQGRRAGGVNDRSMTARSTSPVRNQQRSREIENYDDESDDEITSSSQKTTVSRHIPEDIQIQRTSPQIRPTVPAVRPPPVDVSGPRPRPSSRRPRGSIAPQRRLLPAQHGLPQPFSSSDGKKRSRDDHPTDMVTRTLGQTGPRLPTLDDYFAED</sequence>